<reference evidence="1 2" key="2">
    <citation type="journal article" date="2017" name="Genome Biol.">
        <title>New reference genome sequences of hot pepper reveal the massive evolution of plant disease-resistance genes by retroduplication.</title>
        <authorList>
            <person name="Kim S."/>
            <person name="Park J."/>
            <person name="Yeom S.I."/>
            <person name="Kim Y.M."/>
            <person name="Seo E."/>
            <person name="Kim K.T."/>
            <person name="Kim M.S."/>
            <person name="Lee J.M."/>
            <person name="Cheong K."/>
            <person name="Shin H.S."/>
            <person name="Kim S.B."/>
            <person name="Han K."/>
            <person name="Lee J."/>
            <person name="Park M."/>
            <person name="Lee H.A."/>
            <person name="Lee H.Y."/>
            <person name="Lee Y."/>
            <person name="Oh S."/>
            <person name="Lee J.H."/>
            <person name="Choi E."/>
            <person name="Choi E."/>
            <person name="Lee S.E."/>
            <person name="Jeon J."/>
            <person name="Kim H."/>
            <person name="Choi G."/>
            <person name="Song H."/>
            <person name="Lee J."/>
            <person name="Lee S.C."/>
            <person name="Kwon J.K."/>
            <person name="Lee H.Y."/>
            <person name="Koo N."/>
            <person name="Hong Y."/>
            <person name="Kim R.W."/>
            <person name="Kang W.H."/>
            <person name="Huh J.H."/>
            <person name="Kang B.C."/>
            <person name="Yang T.J."/>
            <person name="Lee Y.H."/>
            <person name="Bennetzen J.L."/>
            <person name="Choi D."/>
        </authorList>
    </citation>
    <scope>NUCLEOTIDE SEQUENCE [LARGE SCALE GENOMIC DNA]</scope>
    <source>
        <strain evidence="2">cv. CM334</strain>
    </source>
</reference>
<name>A0A2G2YTY0_CAPAN</name>
<keyword evidence="2" id="KW-1185">Reference proteome</keyword>
<comment type="caution">
    <text evidence="1">The sequence shown here is derived from an EMBL/GenBank/DDBJ whole genome shotgun (WGS) entry which is preliminary data.</text>
</comment>
<evidence type="ECO:0000313" key="1">
    <source>
        <dbReference type="EMBL" id="PHT73105.1"/>
    </source>
</evidence>
<dbReference type="AlphaFoldDB" id="A0A2G2YTY0"/>
<dbReference type="Gene3D" id="3.40.50.720">
    <property type="entry name" value="NAD(P)-binding Rossmann-like Domain"/>
    <property type="match status" value="1"/>
</dbReference>
<proteinExistence type="predicted"/>
<dbReference type="Proteomes" id="UP000222542">
    <property type="component" value="Unassembled WGS sequence"/>
</dbReference>
<dbReference type="EMBL" id="AYRZ02000009">
    <property type="protein sequence ID" value="PHT73105.1"/>
    <property type="molecule type" value="Genomic_DNA"/>
</dbReference>
<organism evidence="1 2">
    <name type="scientific">Capsicum annuum</name>
    <name type="common">Capsicum pepper</name>
    <dbReference type="NCBI Taxonomy" id="4072"/>
    <lineage>
        <taxon>Eukaryota</taxon>
        <taxon>Viridiplantae</taxon>
        <taxon>Streptophyta</taxon>
        <taxon>Embryophyta</taxon>
        <taxon>Tracheophyta</taxon>
        <taxon>Spermatophyta</taxon>
        <taxon>Magnoliopsida</taxon>
        <taxon>eudicotyledons</taxon>
        <taxon>Gunneridae</taxon>
        <taxon>Pentapetalae</taxon>
        <taxon>asterids</taxon>
        <taxon>lamiids</taxon>
        <taxon>Solanales</taxon>
        <taxon>Solanaceae</taxon>
        <taxon>Solanoideae</taxon>
        <taxon>Capsiceae</taxon>
        <taxon>Capsicum</taxon>
    </lineage>
</organism>
<evidence type="ECO:0000313" key="2">
    <source>
        <dbReference type="Proteomes" id="UP000222542"/>
    </source>
</evidence>
<reference evidence="1 2" key="1">
    <citation type="journal article" date="2014" name="Nat. Genet.">
        <title>Genome sequence of the hot pepper provides insights into the evolution of pungency in Capsicum species.</title>
        <authorList>
            <person name="Kim S."/>
            <person name="Park M."/>
            <person name="Yeom S.I."/>
            <person name="Kim Y.M."/>
            <person name="Lee J.M."/>
            <person name="Lee H.A."/>
            <person name="Seo E."/>
            <person name="Choi J."/>
            <person name="Cheong K."/>
            <person name="Kim K.T."/>
            <person name="Jung K."/>
            <person name="Lee G.W."/>
            <person name="Oh S.K."/>
            <person name="Bae C."/>
            <person name="Kim S.B."/>
            <person name="Lee H.Y."/>
            <person name="Kim S.Y."/>
            <person name="Kim M.S."/>
            <person name="Kang B.C."/>
            <person name="Jo Y.D."/>
            <person name="Yang H.B."/>
            <person name="Jeong H.J."/>
            <person name="Kang W.H."/>
            <person name="Kwon J.K."/>
            <person name="Shin C."/>
            <person name="Lim J.Y."/>
            <person name="Park J.H."/>
            <person name="Huh J.H."/>
            <person name="Kim J.S."/>
            <person name="Kim B.D."/>
            <person name="Cohen O."/>
            <person name="Paran I."/>
            <person name="Suh M.C."/>
            <person name="Lee S.B."/>
            <person name="Kim Y.K."/>
            <person name="Shin Y."/>
            <person name="Noh S.J."/>
            <person name="Park J."/>
            <person name="Seo Y.S."/>
            <person name="Kwon S.Y."/>
            <person name="Kim H.A."/>
            <person name="Park J.M."/>
            <person name="Kim H.J."/>
            <person name="Choi S.B."/>
            <person name="Bosland P.W."/>
            <person name="Reeves G."/>
            <person name="Jo S.H."/>
            <person name="Lee B.W."/>
            <person name="Cho H.T."/>
            <person name="Choi H.S."/>
            <person name="Lee M.S."/>
            <person name="Yu Y."/>
            <person name="Do Choi Y."/>
            <person name="Park B.S."/>
            <person name="van Deynze A."/>
            <person name="Ashrafi H."/>
            <person name="Hill T."/>
            <person name="Kim W.T."/>
            <person name="Pai H.S."/>
            <person name="Ahn H.K."/>
            <person name="Yeam I."/>
            <person name="Giovannoni J.J."/>
            <person name="Rose J.K."/>
            <person name="Sorensen I."/>
            <person name="Lee S.J."/>
            <person name="Kim R.W."/>
            <person name="Choi I.Y."/>
            <person name="Choi B.S."/>
            <person name="Lim J.S."/>
            <person name="Lee Y.H."/>
            <person name="Choi D."/>
        </authorList>
    </citation>
    <scope>NUCLEOTIDE SEQUENCE [LARGE SCALE GENOMIC DNA]</scope>
    <source>
        <strain evidence="2">cv. CM334</strain>
    </source>
</reference>
<gene>
    <name evidence="1" type="ORF">T459_23890</name>
</gene>
<sequence>MVATPTAVKAPISLDFETSVFNKEKVTLSGHEEVNFFPVSEHSRSFVYWTPSIAGASYTIYWTGRFYQM</sequence>
<protein>
    <submittedName>
        <fullName evidence="1">Uncharacterized protein</fullName>
    </submittedName>
</protein>
<accession>A0A2G2YTY0</accession>
<dbReference type="Gramene" id="PHT73105">
    <property type="protein sequence ID" value="PHT73105"/>
    <property type="gene ID" value="T459_23890"/>
</dbReference>